<dbReference type="Proteomes" id="UP001248067">
    <property type="component" value="Unassembled WGS sequence"/>
</dbReference>
<reference evidence="3 4" key="1">
    <citation type="submission" date="2019-06" db="EMBL/GenBank/DDBJ databases">
        <title>Evolution of Burkholderia multivorans in the lungs of Cystic Fibrosis patients.</title>
        <authorList>
            <person name="Moreira L.M."/>
        </authorList>
    </citation>
    <scope>NUCLEOTIDE SEQUENCE [LARGE SCALE GENOMIC DNA]</scope>
    <source>
        <strain evidence="3 4">VC13239</strain>
    </source>
</reference>
<dbReference type="Gene3D" id="2.40.160.180">
    <property type="entry name" value="Carbohydrate-selective porin OprB"/>
    <property type="match status" value="1"/>
</dbReference>
<comment type="similarity">
    <text evidence="1">Belongs to the OprB family.</text>
</comment>
<proteinExistence type="inferred from homology"/>
<evidence type="ECO:0000313" key="4">
    <source>
        <dbReference type="Proteomes" id="UP001248067"/>
    </source>
</evidence>
<gene>
    <name evidence="3" type="ORF">FEQ00_02786</name>
</gene>
<dbReference type="EMBL" id="VJSY01000018">
    <property type="protein sequence ID" value="MDR8754363.1"/>
    <property type="molecule type" value="Genomic_DNA"/>
</dbReference>
<feature type="chain" id="PRO_5045803618" description="Lipoprotein" evidence="2">
    <location>
        <begin position="28"/>
        <end position="105"/>
    </location>
</feature>
<keyword evidence="2" id="KW-0732">Signal</keyword>
<comment type="caution">
    <text evidence="3">The sequence shown here is derived from an EMBL/GenBank/DDBJ whole genome shotgun (WGS) entry which is preliminary data.</text>
</comment>
<evidence type="ECO:0000313" key="3">
    <source>
        <dbReference type="EMBL" id="MDR8754363.1"/>
    </source>
</evidence>
<evidence type="ECO:0000256" key="1">
    <source>
        <dbReference type="ARBA" id="ARBA00008769"/>
    </source>
</evidence>
<sequence length="105" mass="11293">MTERHSCKIGFIFALMLSATCTLSAHAQSSPDNSSSIWTRPRLLDYPGSPTESLKNHGITVEGSLTQFYQGVVAGSGQHGWEYGGKANVSVTFDGNKLGLWRGST</sequence>
<dbReference type="InterPro" id="IPR038673">
    <property type="entry name" value="OprB_sf"/>
</dbReference>
<keyword evidence="4" id="KW-1185">Reference proteome</keyword>
<protein>
    <recommendedName>
        <fullName evidence="5">Lipoprotein</fullName>
    </recommendedName>
</protein>
<dbReference type="RefSeq" id="WP_175895263.1">
    <property type="nucleotide sequence ID" value="NZ_CADFDQ010000010.1"/>
</dbReference>
<accession>A0ABU2E3C4</accession>
<feature type="signal peptide" evidence="2">
    <location>
        <begin position="1"/>
        <end position="27"/>
    </location>
</feature>
<evidence type="ECO:0008006" key="5">
    <source>
        <dbReference type="Google" id="ProtNLM"/>
    </source>
</evidence>
<organism evidence="3 4">
    <name type="scientific">Burkholderia pseudomultivorans</name>
    <dbReference type="NCBI Taxonomy" id="1207504"/>
    <lineage>
        <taxon>Bacteria</taxon>
        <taxon>Pseudomonadati</taxon>
        <taxon>Pseudomonadota</taxon>
        <taxon>Betaproteobacteria</taxon>
        <taxon>Burkholderiales</taxon>
        <taxon>Burkholderiaceae</taxon>
        <taxon>Burkholderia</taxon>
        <taxon>Burkholderia cepacia complex</taxon>
    </lineage>
</organism>
<evidence type="ECO:0000256" key="2">
    <source>
        <dbReference type="SAM" id="SignalP"/>
    </source>
</evidence>
<name>A0ABU2E3C4_9BURK</name>